<dbReference type="OrthoDB" id="6436104at2759"/>
<proteinExistence type="predicted"/>
<evidence type="ECO:0000313" key="1">
    <source>
        <dbReference type="EMBL" id="GFU34065.1"/>
    </source>
</evidence>
<keyword evidence="2" id="KW-1185">Reference proteome</keyword>
<protein>
    <submittedName>
        <fullName evidence="1">Uncharacterized protein</fullName>
    </submittedName>
</protein>
<dbReference type="AlphaFoldDB" id="A0A8X6QN99"/>
<reference evidence="1" key="1">
    <citation type="submission" date="2020-08" db="EMBL/GenBank/DDBJ databases">
        <title>Multicomponent nature underlies the extraordinary mechanical properties of spider dragline silk.</title>
        <authorList>
            <person name="Kono N."/>
            <person name="Nakamura H."/>
            <person name="Mori M."/>
            <person name="Yoshida Y."/>
            <person name="Ohtoshi R."/>
            <person name="Malay A.D."/>
            <person name="Moran D.A.P."/>
            <person name="Tomita M."/>
            <person name="Numata K."/>
            <person name="Arakawa K."/>
        </authorList>
    </citation>
    <scope>NUCLEOTIDE SEQUENCE</scope>
</reference>
<name>A0A8X6QN99_NEPPI</name>
<feature type="non-terminal residue" evidence="1">
    <location>
        <position position="1"/>
    </location>
</feature>
<evidence type="ECO:0000313" key="2">
    <source>
        <dbReference type="Proteomes" id="UP000887013"/>
    </source>
</evidence>
<dbReference type="Proteomes" id="UP000887013">
    <property type="component" value="Unassembled WGS sequence"/>
</dbReference>
<comment type="caution">
    <text evidence="1">The sequence shown here is derived from an EMBL/GenBank/DDBJ whole genome shotgun (WGS) entry which is preliminary data.</text>
</comment>
<sequence length="87" mass="9708">IKSTIKEDLGCSSVEFVKGIALAELGEFFSTVPHIKMSEVSQTPQKIIRDMKPRPTITHGKRTVFVSKQLSNCSHIFVYNNVINSSL</sequence>
<dbReference type="EMBL" id="BMAW01083445">
    <property type="protein sequence ID" value="GFU34065.1"/>
    <property type="molecule type" value="Genomic_DNA"/>
</dbReference>
<accession>A0A8X6QN99</accession>
<organism evidence="1 2">
    <name type="scientific">Nephila pilipes</name>
    <name type="common">Giant wood spider</name>
    <name type="synonym">Nephila maculata</name>
    <dbReference type="NCBI Taxonomy" id="299642"/>
    <lineage>
        <taxon>Eukaryota</taxon>
        <taxon>Metazoa</taxon>
        <taxon>Ecdysozoa</taxon>
        <taxon>Arthropoda</taxon>
        <taxon>Chelicerata</taxon>
        <taxon>Arachnida</taxon>
        <taxon>Araneae</taxon>
        <taxon>Araneomorphae</taxon>
        <taxon>Entelegynae</taxon>
        <taxon>Araneoidea</taxon>
        <taxon>Nephilidae</taxon>
        <taxon>Nephila</taxon>
    </lineage>
</organism>
<gene>
    <name evidence="1" type="ORF">NPIL_51111</name>
</gene>